<comment type="caution">
    <text evidence="1">The sequence shown here is derived from an EMBL/GenBank/DDBJ whole genome shotgun (WGS) entry which is preliminary data.</text>
</comment>
<gene>
    <name evidence="1" type="ORF">F4694_004089</name>
</gene>
<organism evidence="1 2">
    <name type="scientific">Neobacillus niacini</name>
    <dbReference type="NCBI Taxonomy" id="86668"/>
    <lineage>
        <taxon>Bacteria</taxon>
        <taxon>Bacillati</taxon>
        <taxon>Bacillota</taxon>
        <taxon>Bacilli</taxon>
        <taxon>Bacillales</taxon>
        <taxon>Bacillaceae</taxon>
        <taxon>Neobacillus</taxon>
    </lineage>
</organism>
<protein>
    <submittedName>
        <fullName evidence="1">Uncharacterized protein</fullName>
    </submittedName>
</protein>
<proteinExistence type="predicted"/>
<dbReference type="AlphaFoldDB" id="A0A852TJM3"/>
<reference evidence="2" key="1">
    <citation type="submission" date="2020-07" db="EMBL/GenBank/DDBJ databases">
        <authorList>
            <person name="Partida-Martinez L."/>
            <person name="Huntemann M."/>
            <person name="Clum A."/>
            <person name="Wang J."/>
            <person name="Palaniappan K."/>
            <person name="Ritter S."/>
            <person name="Chen I.-M."/>
            <person name="Stamatis D."/>
            <person name="Reddy T."/>
            <person name="O'Malley R."/>
            <person name="Daum C."/>
            <person name="Shapiro N."/>
            <person name="Ivanova N."/>
            <person name="Kyrpides N."/>
            <person name="Woyke T."/>
        </authorList>
    </citation>
    <scope>NUCLEOTIDE SEQUENCE [LARGE SCALE GENOMIC DNA]</scope>
    <source>
        <strain evidence="2">AT2.8</strain>
    </source>
</reference>
<sequence length="81" mass="9316">MRRVTVKHYFKNEIDHEWPNIGVFFEERGIVIQVDEYGLVELFEAKMMEGSDDVVLVKEGAEDLSSDNPEFVVNLIIGEAK</sequence>
<reference evidence="2" key="2">
    <citation type="submission" date="2020-08" db="EMBL/GenBank/DDBJ databases">
        <title>The Agave Microbiome: Exploring the role of microbial communities in plant adaptations to desert environments.</title>
        <authorList>
            <person name="Partida-Martinez L.P."/>
        </authorList>
    </citation>
    <scope>NUCLEOTIDE SEQUENCE [LARGE SCALE GENOMIC DNA]</scope>
    <source>
        <strain evidence="2">AT2.8</strain>
    </source>
</reference>
<name>A0A852TJM3_9BACI</name>
<dbReference type="Proteomes" id="UP000548423">
    <property type="component" value="Unassembled WGS sequence"/>
</dbReference>
<evidence type="ECO:0000313" key="1">
    <source>
        <dbReference type="EMBL" id="NYE07304.1"/>
    </source>
</evidence>
<evidence type="ECO:0000313" key="2">
    <source>
        <dbReference type="Proteomes" id="UP000548423"/>
    </source>
</evidence>
<accession>A0A852TJM3</accession>
<dbReference type="EMBL" id="JACCBX010000008">
    <property type="protein sequence ID" value="NYE07304.1"/>
    <property type="molecule type" value="Genomic_DNA"/>
</dbReference>